<dbReference type="AlphaFoldDB" id="A0A8S1R6E4"/>
<accession>A0A8S1R6E4</accession>
<dbReference type="Proteomes" id="UP000692954">
    <property type="component" value="Unassembled WGS sequence"/>
</dbReference>
<dbReference type="PANTHER" id="PTHR19920">
    <property type="entry name" value="WD40 PROTEIN CIAO1"/>
    <property type="match status" value="1"/>
</dbReference>
<dbReference type="PANTHER" id="PTHR19920:SF0">
    <property type="entry name" value="CYTOSOLIC IRON-SULFUR PROTEIN ASSEMBLY PROTEIN CIAO1-RELATED"/>
    <property type="match status" value="1"/>
</dbReference>
<feature type="repeat" description="WD" evidence="1">
    <location>
        <begin position="70"/>
        <end position="103"/>
    </location>
</feature>
<protein>
    <submittedName>
        <fullName evidence="2">Uncharacterized protein</fullName>
    </submittedName>
</protein>
<dbReference type="PROSITE" id="PS50082">
    <property type="entry name" value="WD_REPEATS_2"/>
    <property type="match status" value="1"/>
</dbReference>
<dbReference type="InterPro" id="IPR001680">
    <property type="entry name" value="WD40_rpt"/>
</dbReference>
<dbReference type="GO" id="GO:0016226">
    <property type="term" value="P:iron-sulfur cluster assembly"/>
    <property type="evidence" value="ECO:0007669"/>
    <property type="project" value="TreeGrafter"/>
</dbReference>
<name>A0A8S1R6E4_9CILI</name>
<keyword evidence="1" id="KW-0853">WD repeat</keyword>
<reference evidence="2" key="1">
    <citation type="submission" date="2021-01" db="EMBL/GenBank/DDBJ databases">
        <authorList>
            <consortium name="Genoscope - CEA"/>
            <person name="William W."/>
        </authorList>
    </citation>
    <scope>NUCLEOTIDE SEQUENCE</scope>
</reference>
<dbReference type="Pfam" id="PF00400">
    <property type="entry name" value="WD40"/>
    <property type="match status" value="1"/>
</dbReference>
<dbReference type="OrthoDB" id="6252103at2759"/>
<evidence type="ECO:0000256" key="1">
    <source>
        <dbReference type="PROSITE-ProRule" id="PRU00221"/>
    </source>
</evidence>
<dbReference type="EMBL" id="CAJJDN010000142">
    <property type="protein sequence ID" value="CAD8123007.1"/>
    <property type="molecule type" value="Genomic_DNA"/>
</dbReference>
<dbReference type="GO" id="GO:0097361">
    <property type="term" value="C:cytosolic [4Fe-4S] assembly targeting complex"/>
    <property type="evidence" value="ECO:0007669"/>
    <property type="project" value="TreeGrafter"/>
</dbReference>
<organism evidence="2 3">
    <name type="scientific">Paramecium sonneborni</name>
    <dbReference type="NCBI Taxonomy" id="65129"/>
    <lineage>
        <taxon>Eukaryota</taxon>
        <taxon>Sar</taxon>
        <taxon>Alveolata</taxon>
        <taxon>Ciliophora</taxon>
        <taxon>Intramacronucleata</taxon>
        <taxon>Oligohymenophorea</taxon>
        <taxon>Peniculida</taxon>
        <taxon>Parameciidae</taxon>
        <taxon>Paramecium</taxon>
    </lineage>
</organism>
<comment type="caution">
    <text evidence="2">The sequence shown here is derived from an EMBL/GenBank/DDBJ whole genome shotgun (WGS) entry which is preliminary data.</text>
</comment>
<dbReference type="SMART" id="SM00320">
    <property type="entry name" value="WD40"/>
    <property type="match status" value="3"/>
</dbReference>
<evidence type="ECO:0000313" key="3">
    <source>
        <dbReference type="Proteomes" id="UP000692954"/>
    </source>
</evidence>
<sequence length="335" mass="39383">MNRVKSLKQKNLEQDTQQQSEYQLYSQLKQKDWCQSMVFSKGNSILMAQCKTLIKVLYIIKGQLNLIRILSSHRSFLTTMTILQKYNQLISTSQEGQIHIWSMIPIAKPIIIKKFDATSSYVGCLIYNESYDLIITGNSNNINFWKNPMRWSLIQSINEHEGAVWALSINQNQNKLISCGWDKMILIIGRQEDESWVIIQKVIVKFQGYRLCFLDDDYFMYQPRSKSIIILFQIQDNGQHVEKVKEIELIQRRYQCNAFFPMSFEKQKKILLNKNGDTIIILKIIGKEEIQIVQFIYFDSFNIFGKMSDDGLLFATWDESSQKIQIRKLENHSLQ</sequence>
<proteinExistence type="predicted"/>
<evidence type="ECO:0000313" key="2">
    <source>
        <dbReference type="EMBL" id="CAD8123007.1"/>
    </source>
</evidence>
<gene>
    <name evidence="2" type="ORF">PSON_ATCC_30995.1.T1420016</name>
</gene>
<keyword evidence="3" id="KW-1185">Reference proteome</keyword>